<dbReference type="SUPFAM" id="SSF109854">
    <property type="entry name" value="DinB/YfiT-like putative metalloenzymes"/>
    <property type="match status" value="1"/>
</dbReference>
<dbReference type="Gene3D" id="1.20.120.450">
    <property type="entry name" value="dinb family like domain"/>
    <property type="match status" value="1"/>
</dbReference>
<dbReference type="InterPro" id="IPR034660">
    <property type="entry name" value="DinB/YfiT-like"/>
</dbReference>
<proteinExistence type="predicted"/>
<keyword evidence="3" id="KW-1185">Reference proteome</keyword>
<dbReference type="Proteomes" id="UP000316639">
    <property type="component" value="Unassembled WGS sequence"/>
</dbReference>
<dbReference type="RefSeq" id="WP_146349740.1">
    <property type="nucleotide sequence ID" value="NZ_VOBR01000003.1"/>
</dbReference>
<evidence type="ECO:0000313" key="2">
    <source>
        <dbReference type="EMBL" id="TWP53329.1"/>
    </source>
</evidence>
<sequence>MAAEHEHTTAFRGARFTDSDLGGVRIRSCDLTGLRVVDSWLVDVNISGMVRNLVVNDVDVTAYVEAELEKRHPERAQLRTMRTPDDFRAMWATIERLWADATARAEQLPEAQRHERVDDEWSFVETVRHLVFATDAWAFSTVLDEPEPFHRLGLTHTSYPAADAAALGIELDARPTWAEVLEVRADRVARVRRIADGLTEEELERLCSRPPAPGYPDEERTVARCLGVVMQEECEHLRYALRDLAVLEAR</sequence>
<dbReference type="AlphaFoldDB" id="A0A563F086"/>
<reference evidence="2 3" key="1">
    <citation type="submission" date="2019-07" db="EMBL/GenBank/DDBJ databases">
        <title>Lentzea xizangensis sp. nov., isolated from Qinghai-Tibetan Plateau Soils.</title>
        <authorList>
            <person name="Huang J."/>
        </authorList>
    </citation>
    <scope>NUCLEOTIDE SEQUENCE [LARGE SCALE GENOMIC DNA]</scope>
    <source>
        <strain evidence="2 3">FXJ1.1311</strain>
    </source>
</reference>
<protein>
    <submittedName>
        <fullName evidence="2">DinB family protein</fullName>
    </submittedName>
</protein>
<dbReference type="InterPro" id="IPR024775">
    <property type="entry name" value="DinB-like"/>
</dbReference>
<evidence type="ECO:0000259" key="1">
    <source>
        <dbReference type="Pfam" id="PF12867"/>
    </source>
</evidence>
<dbReference type="Pfam" id="PF12867">
    <property type="entry name" value="DinB_2"/>
    <property type="match status" value="1"/>
</dbReference>
<dbReference type="SUPFAM" id="SSF141571">
    <property type="entry name" value="Pentapeptide repeat-like"/>
    <property type="match status" value="1"/>
</dbReference>
<name>A0A563F086_9PSEU</name>
<feature type="domain" description="DinB-like" evidence="1">
    <location>
        <begin position="94"/>
        <end position="239"/>
    </location>
</feature>
<evidence type="ECO:0000313" key="3">
    <source>
        <dbReference type="Proteomes" id="UP000316639"/>
    </source>
</evidence>
<organism evidence="2 3">
    <name type="scientific">Lentzea tibetensis</name>
    <dbReference type="NCBI Taxonomy" id="2591470"/>
    <lineage>
        <taxon>Bacteria</taxon>
        <taxon>Bacillati</taxon>
        <taxon>Actinomycetota</taxon>
        <taxon>Actinomycetes</taxon>
        <taxon>Pseudonocardiales</taxon>
        <taxon>Pseudonocardiaceae</taxon>
        <taxon>Lentzea</taxon>
    </lineage>
</organism>
<accession>A0A563F086</accession>
<comment type="caution">
    <text evidence="2">The sequence shown here is derived from an EMBL/GenBank/DDBJ whole genome shotgun (WGS) entry which is preliminary data.</text>
</comment>
<dbReference type="OrthoDB" id="3542438at2"/>
<dbReference type="EMBL" id="VOBR01000003">
    <property type="protein sequence ID" value="TWP53329.1"/>
    <property type="molecule type" value="Genomic_DNA"/>
</dbReference>
<gene>
    <name evidence="2" type="ORF">FKR81_05015</name>
</gene>